<feature type="active site" description="Nucleophile" evidence="4">
    <location>
        <position position="221"/>
    </location>
</feature>
<keyword evidence="3 6" id="KW-0378">Hydrolase</keyword>
<evidence type="ECO:0000256" key="1">
    <source>
        <dbReference type="ARBA" id="ARBA00010088"/>
    </source>
</evidence>
<dbReference type="OrthoDB" id="27092at2"/>
<evidence type="ECO:0000313" key="6">
    <source>
        <dbReference type="EMBL" id="RDJ26962.1"/>
    </source>
</evidence>
<sequence length="435" mass="47520">MPSALLPPTRRGFLATSATAVAAASAVAGAFGALPVQLAGAADRPAIRPFRVEIPEEALVDLRRRVAATRWPERETVADQSQGVQLAKIEPLVRYWGAGYDWRKAEARLNALPQFITEIDGLDIQFAHIRSPHANAMPLIMTHGWPGSIFELLKTVGPLTDPTAHGGRAEDAFHLVLPTYPGYGFSGKPNNGDWAPPHVARAWHELMQRLGYTRYVAQGGDWGAIISEVMAVQAPSGLLGVHTNMPGTVPPEVVQLVRTRQPVPAGFSATEKAAYASLDVFYNHGFGYAEMMNTRPQTLGYALADSPVGMAAFFYEKFATWTYSNGEPEKVFTADEMLDDITLYWLTNTGTSSSRSYWDAAQLGGGPFTARPIPKVPVAVTVFPGEIYQAPKSWTERTYANLIYFNVADKGGHFAAWEQPALFSAELRAAFRPLR</sequence>
<dbReference type="RefSeq" id="WP_114828846.1">
    <property type="nucleotide sequence ID" value="NZ_QQTO01000001.1"/>
</dbReference>
<dbReference type="AlphaFoldDB" id="A0A370LAG0"/>
<dbReference type="PRINTS" id="PR00412">
    <property type="entry name" value="EPOXHYDRLASE"/>
</dbReference>
<protein>
    <submittedName>
        <fullName evidence="6">Epoxide hydrolase</fullName>
    </submittedName>
</protein>
<dbReference type="GO" id="GO:0097176">
    <property type="term" value="P:epoxide metabolic process"/>
    <property type="evidence" value="ECO:0007669"/>
    <property type="project" value="TreeGrafter"/>
</dbReference>
<evidence type="ECO:0000256" key="3">
    <source>
        <dbReference type="ARBA" id="ARBA00022801"/>
    </source>
</evidence>
<dbReference type="PANTHER" id="PTHR21661">
    <property type="entry name" value="EPOXIDE HYDROLASE 1-RELATED"/>
    <property type="match status" value="1"/>
</dbReference>
<evidence type="ECO:0000256" key="4">
    <source>
        <dbReference type="PIRSR" id="PIRSR001112-1"/>
    </source>
</evidence>
<accession>A0A370LAG0</accession>
<comment type="caution">
    <text evidence="6">The sequence shown here is derived from an EMBL/GenBank/DDBJ whole genome shotgun (WGS) entry which is preliminary data.</text>
</comment>
<dbReference type="GO" id="GO:0004301">
    <property type="term" value="F:epoxide hydrolase activity"/>
    <property type="evidence" value="ECO:0007669"/>
    <property type="project" value="TreeGrafter"/>
</dbReference>
<comment type="similarity">
    <text evidence="1">Belongs to the peptidase S33 family.</text>
</comment>
<name>A0A370LAG0_9HYPH</name>
<dbReference type="Proteomes" id="UP000255207">
    <property type="component" value="Unassembled WGS sequence"/>
</dbReference>
<evidence type="ECO:0000313" key="7">
    <source>
        <dbReference type="Proteomes" id="UP000255207"/>
    </source>
</evidence>
<evidence type="ECO:0000256" key="2">
    <source>
        <dbReference type="ARBA" id="ARBA00022797"/>
    </source>
</evidence>
<dbReference type="InterPro" id="IPR000639">
    <property type="entry name" value="Epox_hydrolase-like"/>
</dbReference>
<dbReference type="Gene3D" id="3.40.50.1820">
    <property type="entry name" value="alpha/beta hydrolase"/>
    <property type="match status" value="1"/>
</dbReference>
<dbReference type="PANTHER" id="PTHR21661:SF35">
    <property type="entry name" value="EPOXIDE HYDROLASE"/>
    <property type="match status" value="1"/>
</dbReference>
<dbReference type="PROSITE" id="PS51318">
    <property type="entry name" value="TAT"/>
    <property type="match status" value="1"/>
</dbReference>
<organism evidence="6 7">
    <name type="scientific">Bosea caraganae</name>
    <dbReference type="NCBI Taxonomy" id="2763117"/>
    <lineage>
        <taxon>Bacteria</taxon>
        <taxon>Pseudomonadati</taxon>
        <taxon>Pseudomonadota</taxon>
        <taxon>Alphaproteobacteria</taxon>
        <taxon>Hyphomicrobiales</taxon>
        <taxon>Boseaceae</taxon>
        <taxon>Bosea</taxon>
    </lineage>
</organism>
<dbReference type="InterPro" id="IPR010497">
    <property type="entry name" value="Epoxide_hydro_N"/>
</dbReference>
<dbReference type="PIRSF" id="PIRSF001112">
    <property type="entry name" value="Epoxide_hydrolase"/>
    <property type="match status" value="1"/>
</dbReference>
<keyword evidence="7" id="KW-1185">Reference proteome</keyword>
<proteinExistence type="inferred from homology"/>
<dbReference type="SUPFAM" id="SSF53474">
    <property type="entry name" value="alpha/beta-Hydrolases"/>
    <property type="match status" value="1"/>
</dbReference>
<dbReference type="EMBL" id="QQTP01000003">
    <property type="protein sequence ID" value="RDJ26962.1"/>
    <property type="molecule type" value="Genomic_DNA"/>
</dbReference>
<dbReference type="Pfam" id="PF06441">
    <property type="entry name" value="EHN"/>
    <property type="match status" value="1"/>
</dbReference>
<dbReference type="InterPro" id="IPR006311">
    <property type="entry name" value="TAT_signal"/>
</dbReference>
<dbReference type="InterPro" id="IPR016292">
    <property type="entry name" value="Epoxide_hydrolase"/>
</dbReference>
<feature type="active site" description="Proton acceptor" evidence="4">
    <location>
        <position position="413"/>
    </location>
</feature>
<keyword evidence="2" id="KW-0058">Aromatic hydrocarbons catabolism</keyword>
<feature type="active site" description="Proton donor" evidence="4">
    <location>
        <position position="357"/>
    </location>
</feature>
<feature type="domain" description="Epoxide hydrolase N-terminal" evidence="5">
    <location>
        <begin position="47"/>
        <end position="151"/>
    </location>
</feature>
<gene>
    <name evidence="6" type="ORF">DWE98_08985</name>
</gene>
<evidence type="ECO:0000259" key="5">
    <source>
        <dbReference type="Pfam" id="PF06441"/>
    </source>
</evidence>
<reference evidence="7" key="1">
    <citation type="submission" date="2018-07" db="EMBL/GenBank/DDBJ databases">
        <authorList>
            <person name="Safronova V.I."/>
            <person name="Chirak E.R."/>
            <person name="Sazanova A.L."/>
        </authorList>
    </citation>
    <scope>NUCLEOTIDE SEQUENCE [LARGE SCALE GENOMIC DNA]</scope>
    <source>
        <strain evidence="7">RCAM04685</strain>
    </source>
</reference>
<dbReference type="InterPro" id="IPR029058">
    <property type="entry name" value="AB_hydrolase_fold"/>
</dbReference>